<protein>
    <submittedName>
        <fullName evidence="3">ORF2</fullName>
    </submittedName>
</protein>
<sequence length="98" mass="10627">MASSSDYPAADFPDLHHPFQYRRLEARWKQKLSHEHLAFCSCGNFLLHFKWPSGDDAIGGRGGAVTVADAATYTGEDEDIQGGTGGGEGDISDQELLQ</sequence>
<reference evidence="3" key="1">
    <citation type="journal article" date="2017" name="Virus Evol.">
        <title>Diverse and highly recombinant anelloviruses associated with Weddell seals in Antarctica.</title>
        <authorList>
            <person name="Fahsbender E."/>
            <person name="Burns J.M."/>
            <person name="Kim S."/>
            <person name="Kraberger S."/>
            <person name="Frankfurter G."/>
            <person name="Eilers A."/>
            <person name="Shero M."/>
            <person name="Beltran R."/>
            <person name="Kirkham A."/>
            <person name="McCorkell R."/>
            <person name="Berngartt R."/>
            <person name="Male M.F."/>
            <person name="Ballard G."/>
            <person name="Ainley D.G."/>
            <person name="Breitbart M."/>
            <person name="Varsani A."/>
        </authorList>
    </citation>
    <scope>NUCLEOTIDE SEQUENCE</scope>
    <source>
        <strain evidence="3">TTLwV-1_gt14_wsk</strain>
    </source>
</reference>
<dbReference type="EMBL" id="KY246480">
    <property type="protein sequence ID" value="ASA48494.1"/>
    <property type="molecule type" value="Genomic_DNA"/>
</dbReference>
<dbReference type="Pfam" id="PF02957">
    <property type="entry name" value="TT_ORF2-like"/>
    <property type="match status" value="1"/>
</dbReference>
<feature type="region of interest" description="Disordered" evidence="1">
    <location>
        <begin position="73"/>
        <end position="98"/>
    </location>
</feature>
<evidence type="ECO:0000256" key="1">
    <source>
        <dbReference type="SAM" id="MobiDB-lite"/>
    </source>
</evidence>
<feature type="domain" description="Hepatitis TT virus Orf2/Gyrovirus Vp2 N-terminal" evidence="2">
    <location>
        <begin position="21"/>
        <end position="53"/>
    </location>
</feature>
<evidence type="ECO:0000259" key="2">
    <source>
        <dbReference type="Pfam" id="PF02957"/>
    </source>
</evidence>
<proteinExistence type="predicted"/>
<name>A0A1Z2RV70_9VIRU</name>
<organism evidence="3">
    <name type="scientific">Torque teno Leptonychotes weddellii virus-1</name>
    <dbReference type="NCBI Taxonomy" id="2012676"/>
    <lineage>
        <taxon>Viruses</taxon>
        <taxon>Monodnaviria</taxon>
        <taxon>Shotokuvirae</taxon>
        <taxon>Commensaviricota</taxon>
        <taxon>Cardeaviricetes</taxon>
        <taxon>Sanitavirales</taxon>
        <taxon>Anelloviridae</taxon>
        <taxon>Lambdatorquevirus</taxon>
        <taxon>Lambdatorquevirus phoci5</taxon>
    </lineage>
</organism>
<accession>A0A1Z2RV70</accession>
<evidence type="ECO:0000313" key="3">
    <source>
        <dbReference type="EMBL" id="ASA48494.1"/>
    </source>
</evidence>
<dbReference type="InterPro" id="IPR004118">
    <property type="entry name" value="HEV_TT_vir_Orf2/Gyrovir_Vp2_N"/>
</dbReference>